<protein>
    <recommendedName>
        <fullName evidence="6">Transmembrane protein</fullName>
    </recommendedName>
</protein>
<keyword evidence="2" id="KW-0472">Membrane</keyword>
<reference evidence="4 5" key="1">
    <citation type="journal article" date="2018" name="Proc. Natl. Acad. Sci. U.S.A.">
        <title>Draft genome sequence of Camellia sinensis var. sinensis provides insights into the evolution of the tea genome and tea quality.</title>
        <authorList>
            <person name="Wei C."/>
            <person name="Yang H."/>
            <person name="Wang S."/>
            <person name="Zhao J."/>
            <person name="Liu C."/>
            <person name="Gao L."/>
            <person name="Xia E."/>
            <person name="Lu Y."/>
            <person name="Tai Y."/>
            <person name="She G."/>
            <person name="Sun J."/>
            <person name="Cao H."/>
            <person name="Tong W."/>
            <person name="Gao Q."/>
            <person name="Li Y."/>
            <person name="Deng W."/>
            <person name="Jiang X."/>
            <person name="Wang W."/>
            <person name="Chen Q."/>
            <person name="Zhang S."/>
            <person name="Li H."/>
            <person name="Wu J."/>
            <person name="Wang P."/>
            <person name="Li P."/>
            <person name="Shi C."/>
            <person name="Zheng F."/>
            <person name="Jian J."/>
            <person name="Huang B."/>
            <person name="Shan D."/>
            <person name="Shi M."/>
            <person name="Fang C."/>
            <person name="Yue Y."/>
            <person name="Li F."/>
            <person name="Li D."/>
            <person name="Wei S."/>
            <person name="Han B."/>
            <person name="Jiang C."/>
            <person name="Yin Y."/>
            <person name="Xia T."/>
            <person name="Zhang Z."/>
            <person name="Bennetzen J.L."/>
            <person name="Zhao S."/>
            <person name="Wan X."/>
        </authorList>
    </citation>
    <scope>NUCLEOTIDE SEQUENCE [LARGE SCALE GENOMIC DNA]</scope>
    <source>
        <strain evidence="5">cv. Shuchazao</strain>
        <tissue evidence="4">Leaf</tissue>
    </source>
</reference>
<evidence type="ECO:0008006" key="6">
    <source>
        <dbReference type="Google" id="ProtNLM"/>
    </source>
</evidence>
<evidence type="ECO:0000256" key="1">
    <source>
        <dbReference type="SAM" id="MobiDB-lite"/>
    </source>
</evidence>
<keyword evidence="2" id="KW-0812">Transmembrane</keyword>
<accession>A0A4S4EB88</accession>
<feature type="chain" id="PRO_5020447412" description="Transmembrane protein" evidence="3">
    <location>
        <begin position="23"/>
        <end position="364"/>
    </location>
</feature>
<evidence type="ECO:0000256" key="3">
    <source>
        <dbReference type="SAM" id="SignalP"/>
    </source>
</evidence>
<proteinExistence type="predicted"/>
<feature type="transmembrane region" description="Helical" evidence="2">
    <location>
        <begin position="316"/>
        <end position="334"/>
    </location>
</feature>
<feature type="signal peptide" evidence="3">
    <location>
        <begin position="1"/>
        <end position="22"/>
    </location>
</feature>
<dbReference type="AlphaFoldDB" id="A0A4S4EB88"/>
<comment type="caution">
    <text evidence="4">The sequence shown here is derived from an EMBL/GenBank/DDBJ whole genome shotgun (WGS) entry which is preliminary data.</text>
</comment>
<organism evidence="4 5">
    <name type="scientific">Camellia sinensis var. sinensis</name>
    <name type="common">China tea</name>
    <dbReference type="NCBI Taxonomy" id="542762"/>
    <lineage>
        <taxon>Eukaryota</taxon>
        <taxon>Viridiplantae</taxon>
        <taxon>Streptophyta</taxon>
        <taxon>Embryophyta</taxon>
        <taxon>Tracheophyta</taxon>
        <taxon>Spermatophyta</taxon>
        <taxon>Magnoliopsida</taxon>
        <taxon>eudicotyledons</taxon>
        <taxon>Gunneridae</taxon>
        <taxon>Pentapetalae</taxon>
        <taxon>asterids</taxon>
        <taxon>Ericales</taxon>
        <taxon>Theaceae</taxon>
        <taxon>Camellia</taxon>
    </lineage>
</organism>
<feature type="transmembrane region" description="Helical" evidence="2">
    <location>
        <begin position="237"/>
        <end position="259"/>
    </location>
</feature>
<feature type="transmembrane region" description="Helical" evidence="2">
    <location>
        <begin position="283"/>
        <end position="304"/>
    </location>
</feature>
<evidence type="ECO:0000313" key="5">
    <source>
        <dbReference type="Proteomes" id="UP000306102"/>
    </source>
</evidence>
<evidence type="ECO:0000256" key="2">
    <source>
        <dbReference type="SAM" id="Phobius"/>
    </source>
</evidence>
<evidence type="ECO:0000313" key="4">
    <source>
        <dbReference type="EMBL" id="THG13462.1"/>
    </source>
</evidence>
<gene>
    <name evidence="4" type="ORF">TEA_016746</name>
</gene>
<feature type="region of interest" description="Disordered" evidence="1">
    <location>
        <begin position="188"/>
        <end position="223"/>
    </location>
</feature>
<dbReference type="Proteomes" id="UP000306102">
    <property type="component" value="Unassembled WGS sequence"/>
</dbReference>
<keyword evidence="3" id="KW-0732">Signal</keyword>
<feature type="transmembrane region" description="Helical" evidence="2">
    <location>
        <begin position="340"/>
        <end position="361"/>
    </location>
</feature>
<name>A0A4S4EB88_CAMSN</name>
<sequence length="364" mass="40105">MDLSCILVSMCLFSSMFPISLAAKPDNHANNLTIQQIHDECLPESGDLSSSLGLYPPNPNGQSLDTPSAASYFLRNAELTAEQPPTTAAEQNQCLIFLSCRFVRRPPSFRGSRRMMREPKLRVREATAEQIEEKQSDWAYSKPIVILDLLWNFAFVFVALSLLMVSRKEFDFTLFCCVEGFGGNEKRGSGARDPQWGAPPAPPQSGTSDIEDGEELLPRGHQDNIGRMETRTQALDLGWTFLRLTFQALLLMVICHFQAPSTSTSASPSTSTSTSPLSSSMRFHVIGAAMLIGFAFTMIGMLLRNAYPTAASIGEHTGMFSAAFGFLVMTGILLPDRLNWFVLPVAGVVLFIGFVFVLANIRQR</sequence>
<keyword evidence="2" id="KW-1133">Transmembrane helix</keyword>
<feature type="transmembrane region" description="Helical" evidence="2">
    <location>
        <begin position="144"/>
        <end position="165"/>
    </location>
</feature>
<dbReference type="EMBL" id="SDRB02005865">
    <property type="protein sequence ID" value="THG13462.1"/>
    <property type="molecule type" value="Genomic_DNA"/>
</dbReference>
<keyword evidence="5" id="KW-1185">Reference proteome</keyword>